<evidence type="ECO:0000313" key="2">
    <source>
        <dbReference type="Proteomes" id="UP000504693"/>
    </source>
</evidence>
<dbReference type="Proteomes" id="UP000504693">
    <property type="component" value="Chromosome"/>
</dbReference>
<gene>
    <name evidence="1" type="ORF">HQR01_00855</name>
</gene>
<protein>
    <submittedName>
        <fullName evidence="1">Uncharacterized protein</fullName>
    </submittedName>
</protein>
<evidence type="ECO:0000313" key="1">
    <source>
        <dbReference type="EMBL" id="QKG70034.1"/>
    </source>
</evidence>
<dbReference type="KEGG" id="emv:HQR01_00855"/>
<organism evidence="1 2">
    <name type="scientific">Erythrobacter mangrovi</name>
    <dbReference type="NCBI Taxonomy" id="2739433"/>
    <lineage>
        <taxon>Bacteria</taxon>
        <taxon>Pseudomonadati</taxon>
        <taxon>Pseudomonadota</taxon>
        <taxon>Alphaproteobacteria</taxon>
        <taxon>Sphingomonadales</taxon>
        <taxon>Erythrobacteraceae</taxon>
        <taxon>Erythrobacter/Porphyrobacter group</taxon>
        <taxon>Erythrobacter</taxon>
    </lineage>
</organism>
<dbReference type="RefSeq" id="WP_173211920.1">
    <property type="nucleotide sequence ID" value="NZ_CP053921.1"/>
</dbReference>
<name>A0A7D3XN34_9SPHN</name>
<dbReference type="EMBL" id="CP053921">
    <property type="protein sequence ID" value="QKG70034.1"/>
    <property type="molecule type" value="Genomic_DNA"/>
</dbReference>
<dbReference type="AlphaFoldDB" id="A0A7D3XN34"/>
<reference evidence="1 2" key="1">
    <citation type="submission" date="2020-05" db="EMBL/GenBank/DDBJ databases">
        <title>Erythrobacter mangrovi sp. nov., isolated from rhizosphere soil of mangrove plant (Kandelia candel).</title>
        <authorList>
            <person name="Ye Y.H."/>
        </authorList>
    </citation>
    <scope>NUCLEOTIDE SEQUENCE [LARGE SCALE GENOMIC DNA]</scope>
    <source>
        <strain evidence="1 2">EB310</strain>
    </source>
</reference>
<sequence length="77" mass="8397">MSQQSYEFYVARAEASAAEAKVATLENVRERALRAEATWMGLAKQARAVAKQRMKIETEKAAARAAAAEELAAQPQT</sequence>
<proteinExistence type="predicted"/>
<accession>A0A7D3XN34</accession>
<keyword evidence="2" id="KW-1185">Reference proteome</keyword>